<sequence length="348" mass="39345">MFCCCFPTFRGSGKKKTQNQCLFRCRRHWRNLRRLWPFGRSQPQSSNPTLEIVEELDDEFAYAISRYEERVWQNAHTIQCCTESFAQDIVEELVHESHYSVYRIKVQVHQASDTVQAWTECEDELALNLNEARGMRALQEGTLKKVVESMVPAVLGENISHISTFMFIHPAFSIAQQILDQLFTRSCLPSIRSDAVKVFSTSGVMSPYIDQGDTPQDQVKKAIASMVGLWPDQVQNLGQLLFFPWFKLKQGFVQVNSPASQLMDHVLLPWVKLEHLEPPEAQLEVPPPELQNPPKPEEGPTLEPKPAPAMLVPEPASPLNESGCLHSEAQLMDTITQACSSSCSLTPH</sequence>
<dbReference type="EMBL" id="JACASE010000007">
    <property type="protein sequence ID" value="KAF6447556.1"/>
    <property type="molecule type" value="Genomic_DNA"/>
</dbReference>
<dbReference type="SUPFAM" id="SSF48366">
    <property type="entry name" value="Ras GEF"/>
    <property type="match status" value="1"/>
</dbReference>
<keyword evidence="3" id="KW-1185">Reference proteome</keyword>
<accession>A0A7J8FIQ7</accession>
<organism evidence="2 3">
    <name type="scientific">Rousettus aegyptiacus</name>
    <name type="common">Egyptian fruit bat</name>
    <name type="synonym">Pteropus aegyptiacus</name>
    <dbReference type="NCBI Taxonomy" id="9407"/>
    <lineage>
        <taxon>Eukaryota</taxon>
        <taxon>Metazoa</taxon>
        <taxon>Chordata</taxon>
        <taxon>Craniata</taxon>
        <taxon>Vertebrata</taxon>
        <taxon>Euteleostomi</taxon>
        <taxon>Mammalia</taxon>
        <taxon>Eutheria</taxon>
        <taxon>Laurasiatheria</taxon>
        <taxon>Chiroptera</taxon>
        <taxon>Yinpterochiroptera</taxon>
        <taxon>Pteropodoidea</taxon>
        <taxon>Pteropodidae</taxon>
        <taxon>Rousettinae</taxon>
        <taxon>Rousettus</taxon>
    </lineage>
</organism>
<evidence type="ECO:0000256" key="1">
    <source>
        <dbReference type="SAM" id="MobiDB-lite"/>
    </source>
</evidence>
<protein>
    <submittedName>
        <fullName evidence="2">Uncharacterized protein</fullName>
    </submittedName>
</protein>
<dbReference type="InterPro" id="IPR023578">
    <property type="entry name" value="Ras_GEF_dom_sf"/>
</dbReference>
<dbReference type="AlphaFoldDB" id="A0A7J8FIQ7"/>
<dbReference type="OrthoDB" id="9806425at2759"/>
<reference evidence="2 3" key="1">
    <citation type="journal article" date="2020" name="Nature">
        <title>Six reference-quality genomes reveal evolution of bat adaptations.</title>
        <authorList>
            <person name="Jebb D."/>
            <person name="Huang Z."/>
            <person name="Pippel M."/>
            <person name="Hughes G.M."/>
            <person name="Lavrichenko K."/>
            <person name="Devanna P."/>
            <person name="Winkler S."/>
            <person name="Jermiin L.S."/>
            <person name="Skirmuntt E.C."/>
            <person name="Katzourakis A."/>
            <person name="Burkitt-Gray L."/>
            <person name="Ray D.A."/>
            <person name="Sullivan K.A.M."/>
            <person name="Roscito J.G."/>
            <person name="Kirilenko B.M."/>
            <person name="Davalos L.M."/>
            <person name="Corthals A.P."/>
            <person name="Power M.L."/>
            <person name="Jones G."/>
            <person name="Ransome R.D."/>
            <person name="Dechmann D.K.N."/>
            <person name="Locatelli A.G."/>
            <person name="Puechmaille S.J."/>
            <person name="Fedrigo O."/>
            <person name="Jarvis E.D."/>
            <person name="Hiller M."/>
            <person name="Vernes S.C."/>
            <person name="Myers E.W."/>
            <person name="Teeling E.C."/>
        </authorList>
    </citation>
    <scope>NUCLEOTIDE SEQUENCE [LARGE SCALE GENOMIC DNA]</scope>
    <source>
        <strain evidence="2">MRouAeg1</strain>
        <tissue evidence="2">Muscle</tissue>
    </source>
</reference>
<gene>
    <name evidence="2" type="ORF">HJG63_011983</name>
</gene>
<feature type="region of interest" description="Disordered" evidence="1">
    <location>
        <begin position="281"/>
        <end position="322"/>
    </location>
</feature>
<dbReference type="Proteomes" id="UP000593571">
    <property type="component" value="Unassembled WGS sequence"/>
</dbReference>
<dbReference type="Gene3D" id="1.20.870.10">
    <property type="entry name" value="Son of sevenless (SoS) protein Chain: S domain 1"/>
    <property type="match status" value="1"/>
</dbReference>
<feature type="compositionally biased region" description="Pro residues" evidence="1">
    <location>
        <begin position="285"/>
        <end position="294"/>
    </location>
</feature>
<comment type="caution">
    <text evidence="2">The sequence shown here is derived from an EMBL/GenBank/DDBJ whole genome shotgun (WGS) entry which is preliminary data.</text>
</comment>
<dbReference type="KEGG" id="ray:107498111"/>
<proteinExistence type="predicted"/>
<evidence type="ECO:0000313" key="2">
    <source>
        <dbReference type="EMBL" id="KAF6447556.1"/>
    </source>
</evidence>
<evidence type="ECO:0000313" key="3">
    <source>
        <dbReference type="Proteomes" id="UP000593571"/>
    </source>
</evidence>
<dbReference type="PANTHER" id="PTHR46793">
    <property type="entry name" value="1700018F24RIK PROTEIN-RELATED-RELATED"/>
    <property type="match status" value="1"/>
</dbReference>
<dbReference type="PANTHER" id="PTHR46793:SF1">
    <property type="entry name" value="1700018F24RIK PROTEIN-RELATED"/>
    <property type="match status" value="1"/>
</dbReference>
<name>A0A7J8FIQ7_ROUAE</name>